<name>A0A8J9Y845_9NEOP</name>
<keyword evidence="3" id="KW-1185">Reference proteome</keyword>
<reference evidence="2" key="1">
    <citation type="submission" date="2021-12" db="EMBL/GenBank/DDBJ databases">
        <authorList>
            <person name="Martin H S."/>
        </authorList>
    </citation>
    <scope>NUCLEOTIDE SEQUENCE</scope>
</reference>
<evidence type="ECO:0000313" key="2">
    <source>
        <dbReference type="EMBL" id="CAH0718226.1"/>
    </source>
</evidence>
<dbReference type="EMBL" id="OV170232">
    <property type="protein sequence ID" value="CAH0718226.1"/>
    <property type="molecule type" value="Genomic_DNA"/>
</dbReference>
<feature type="signal peptide" evidence="1">
    <location>
        <begin position="1"/>
        <end position="20"/>
    </location>
</feature>
<protein>
    <submittedName>
        <fullName evidence="2">Uncharacterized protein</fullName>
    </submittedName>
</protein>
<proteinExistence type="predicted"/>
<organism evidence="2 3">
    <name type="scientific">Brenthis ino</name>
    <name type="common">lesser marbled fritillary</name>
    <dbReference type="NCBI Taxonomy" id="405034"/>
    <lineage>
        <taxon>Eukaryota</taxon>
        <taxon>Metazoa</taxon>
        <taxon>Ecdysozoa</taxon>
        <taxon>Arthropoda</taxon>
        <taxon>Hexapoda</taxon>
        <taxon>Insecta</taxon>
        <taxon>Pterygota</taxon>
        <taxon>Neoptera</taxon>
        <taxon>Endopterygota</taxon>
        <taxon>Lepidoptera</taxon>
        <taxon>Glossata</taxon>
        <taxon>Ditrysia</taxon>
        <taxon>Papilionoidea</taxon>
        <taxon>Nymphalidae</taxon>
        <taxon>Heliconiinae</taxon>
        <taxon>Argynnini</taxon>
        <taxon>Brenthis</taxon>
    </lineage>
</organism>
<dbReference type="AlphaFoldDB" id="A0A8J9Y845"/>
<dbReference type="OrthoDB" id="7429312at2759"/>
<evidence type="ECO:0000256" key="1">
    <source>
        <dbReference type="SAM" id="SignalP"/>
    </source>
</evidence>
<dbReference type="Proteomes" id="UP000838878">
    <property type="component" value="Chromosome 12"/>
</dbReference>
<evidence type="ECO:0000313" key="3">
    <source>
        <dbReference type="Proteomes" id="UP000838878"/>
    </source>
</evidence>
<accession>A0A8J9Y845</accession>
<keyword evidence="1" id="KW-0732">Signal</keyword>
<gene>
    <name evidence="2" type="ORF">BINO364_LOCUS4746</name>
</gene>
<feature type="chain" id="PRO_5035452202" evidence="1">
    <location>
        <begin position="21"/>
        <end position="90"/>
    </location>
</feature>
<feature type="non-terminal residue" evidence="2">
    <location>
        <position position="90"/>
    </location>
</feature>
<sequence>MKYTFYFMFILFYCLNLSCAEELSSSRNIVEYSDGGYKAIKRVVRQDMSQPTEMPPPPPDMQQVNNAYESFSRRKREAKGVSGALPTRKG</sequence>